<gene>
    <name evidence="1" type="ORF">IFM89_006617</name>
</gene>
<dbReference type="SUPFAM" id="SSF48557">
    <property type="entry name" value="L-aspartase-like"/>
    <property type="match status" value="1"/>
</dbReference>
<organism evidence="1 2">
    <name type="scientific">Coptis chinensis</name>
    <dbReference type="NCBI Taxonomy" id="261450"/>
    <lineage>
        <taxon>Eukaryota</taxon>
        <taxon>Viridiplantae</taxon>
        <taxon>Streptophyta</taxon>
        <taxon>Embryophyta</taxon>
        <taxon>Tracheophyta</taxon>
        <taxon>Spermatophyta</taxon>
        <taxon>Magnoliopsida</taxon>
        <taxon>Ranunculales</taxon>
        <taxon>Ranunculaceae</taxon>
        <taxon>Coptidoideae</taxon>
        <taxon>Coptis</taxon>
    </lineage>
</organism>
<accession>A0A835ICD1</accession>
<name>A0A835ICD1_9MAGN</name>
<dbReference type="InterPro" id="IPR008948">
    <property type="entry name" value="L-Aspartase-like"/>
</dbReference>
<dbReference type="EMBL" id="JADFTS010000003">
    <property type="protein sequence ID" value="KAF9613258.1"/>
    <property type="molecule type" value="Genomic_DNA"/>
</dbReference>
<keyword evidence="2" id="KW-1185">Reference proteome</keyword>
<dbReference type="GO" id="GO:0003824">
    <property type="term" value="F:catalytic activity"/>
    <property type="evidence" value="ECO:0007669"/>
    <property type="project" value="InterPro"/>
</dbReference>
<comment type="caution">
    <text evidence="1">The sequence shown here is derived from an EMBL/GenBank/DDBJ whole genome shotgun (WGS) entry which is preliminary data.</text>
</comment>
<sequence>MSFSWDVVWSWRKKELGLSKKTKRSSITLTLTVKVTGAHYLSPQVLEFKDIINVGRTHTQDAILLLLGKSSVTTLCERVQNAILALSRDNLV</sequence>
<proteinExistence type="predicted"/>
<dbReference type="Proteomes" id="UP000631114">
    <property type="component" value="Unassembled WGS sequence"/>
</dbReference>
<protein>
    <submittedName>
        <fullName evidence="1">Uncharacterized protein</fullName>
    </submittedName>
</protein>
<dbReference type="AlphaFoldDB" id="A0A835ICD1"/>
<evidence type="ECO:0000313" key="2">
    <source>
        <dbReference type="Proteomes" id="UP000631114"/>
    </source>
</evidence>
<reference evidence="1 2" key="1">
    <citation type="submission" date="2020-10" db="EMBL/GenBank/DDBJ databases">
        <title>The Coptis chinensis genome and diversification of protoberbering-type alkaloids.</title>
        <authorList>
            <person name="Wang B."/>
            <person name="Shu S."/>
            <person name="Song C."/>
            <person name="Liu Y."/>
        </authorList>
    </citation>
    <scope>NUCLEOTIDE SEQUENCE [LARGE SCALE GENOMIC DNA]</scope>
    <source>
        <strain evidence="1">HL-2020</strain>
        <tissue evidence="1">Leaf</tissue>
    </source>
</reference>
<evidence type="ECO:0000313" key="1">
    <source>
        <dbReference type="EMBL" id="KAF9613258.1"/>
    </source>
</evidence>